<dbReference type="EMBL" id="FQZG01000008">
    <property type="protein sequence ID" value="SHI54572.1"/>
    <property type="molecule type" value="Genomic_DNA"/>
</dbReference>
<reference evidence="1 2" key="1">
    <citation type="submission" date="2016-11" db="EMBL/GenBank/DDBJ databases">
        <authorList>
            <person name="Jaros S."/>
            <person name="Januszkiewicz K."/>
            <person name="Wedrychowicz H."/>
        </authorList>
    </citation>
    <scope>NUCLEOTIDE SEQUENCE [LARGE SCALE GENOMIC DNA]</scope>
    <source>
        <strain evidence="1 2">DSM 12906</strain>
    </source>
</reference>
<dbReference type="InterPro" id="IPR001387">
    <property type="entry name" value="Cro/C1-type_HTH"/>
</dbReference>
<dbReference type="AlphaFoldDB" id="A0A1M6C0M8"/>
<keyword evidence="2" id="KW-1185">Reference proteome</keyword>
<dbReference type="CDD" id="cd00093">
    <property type="entry name" value="HTH_XRE"/>
    <property type="match status" value="1"/>
</dbReference>
<dbReference type="RefSeq" id="WP_073186048.1">
    <property type="nucleotide sequence ID" value="NZ_FQZG01000008.1"/>
</dbReference>
<sequence>MRTLEITYNQALTKAQKIRGLPVRVVQARLKELGQKLSLASLNRRRWGEQPTPLPDLALWSKACAVPLHDMLDTDPAFAAGRMRRTIMAIDRLLRWYQELEAELGPDWMGRRRQSDRETWQLAVEIEVRLWREVRGLSYEQLSKRCAEQGWDVGSSVLHRICTAKGGKQLDVDELNALARAFGHANFGEMALADPNEPEEPEVLRWEDAPMAGRQSSHRLLAQLMEDDQQLQLEVELGRLRARIERLQRELVDEHYRHPKTDPNGDPIAGAFPPFILPAFLRRPSNWG</sequence>
<gene>
    <name evidence="1" type="ORF">SAMN02745244_00575</name>
</gene>
<evidence type="ECO:0000313" key="1">
    <source>
        <dbReference type="EMBL" id="SHI54572.1"/>
    </source>
</evidence>
<organism evidence="1 2">
    <name type="scientific">Tessaracoccus bendigoensis DSM 12906</name>
    <dbReference type="NCBI Taxonomy" id="1123357"/>
    <lineage>
        <taxon>Bacteria</taxon>
        <taxon>Bacillati</taxon>
        <taxon>Actinomycetota</taxon>
        <taxon>Actinomycetes</taxon>
        <taxon>Propionibacteriales</taxon>
        <taxon>Propionibacteriaceae</taxon>
        <taxon>Tessaracoccus</taxon>
    </lineage>
</organism>
<proteinExistence type="predicted"/>
<protein>
    <submittedName>
        <fullName evidence="1">Uncharacterized protein</fullName>
    </submittedName>
</protein>
<evidence type="ECO:0000313" key="2">
    <source>
        <dbReference type="Proteomes" id="UP000184512"/>
    </source>
</evidence>
<dbReference type="STRING" id="1123357.SAMN02745244_00575"/>
<name>A0A1M6C0M8_9ACTN</name>
<dbReference type="Proteomes" id="UP000184512">
    <property type="component" value="Unassembled WGS sequence"/>
</dbReference>
<accession>A0A1M6C0M8</accession>